<comment type="caution">
    <text evidence="2">The sequence shown here is derived from an EMBL/GenBank/DDBJ whole genome shotgun (WGS) entry which is preliminary data.</text>
</comment>
<dbReference type="Proteomes" id="UP001549921">
    <property type="component" value="Unassembled WGS sequence"/>
</dbReference>
<organism evidence="2 3">
    <name type="scientific">Loxostege sticticalis</name>
    <name type="common">Beet webworm moth</name>
    <dbReference type="NCBI Taxonomy" id="481309"/>
    <lineage>
        <taxon>Eukaryota</taxon>
        <taxon>Metazoa</taxon>
        <taxon>Ecdysozoa</taxon>
        <taxon>Arthropoda</taxon>
        <taxon>Hexapoda</taxon>
        <taxon>Insecta</taxon>
        <taxon>Pterygota</taxon>
        <taxon>Neoptera</taxon>
        <taxon>Endopterygota</taxon>
        <taxon>Lepidoptera</taxon>
        <taxon>Glossata</taxon>
        <taxon>Ditrysia</taxon>
        <taxon>Pyraloidea</taxon>
        <taxon>Crambidae</taxon>
        <taxon>Pyraustinae</taxon>
        <taxon>Loxostege</taxon>
    </lineage>
</organism>
<dbReference type="SUPFAM" id="SSF48065">
    <property type="entry name" value="DBL homology domain (DH-domain)"/>
    <property type="match status" value="1"/>
</dbReference>
<feature type="region of interest" description="Disordered" evidence="1">
    <location>
        <begin position="251"/>
        <end position="271"/>
    </location>
</feature>
<sequence length="588" mass="63684">MDLVSFFFLVEDVSDALSWRRLRFGRGRGGGGERARVTVTGNSTVAEVVCEPLQEAGAVVAGLPTGPLSAPQVVSLSGPLPPPAALSGPPAPPAALLFLGGSKAPVEPRASAAHLEGEVLIVEYQPPQWDGKDLETFIAWEKIYAATLFSAVELYGKPLLRAAVISKEEYHLLFYYLESVSEASEALTERMSKYIESGLLISETNTIKEADSPVLSKKSLMDEEPKSILTELIQEGVISQQDIDAASEITSSEFNEQVTDNRKSDDDNGSSVSSLSAGLRKVIVDIPLDCSESVADSSIIESNDNVTTVTIRSGGQCCADHRISADVTDNVWANVRWDFLNPNDFGYDQVRSVKRSRSDSAITPVARRKNEDIYETLRDVEGESCGSITPYESIEDLYDCIKNSQYASAAAEESSPSTESQSEPQYPDYYEKTSTTRQSSASSEKSGASSAFPFSKCGSSDSTGAFTSCESTSGISTFATKSIPESLKCRELPPPPAEGDASESAILMKQLFMGELMDAYGEFLSAYPYARALLRRKARRDEHFTALSDIRRGAAKYTISDYLELPVSNSILTFLCKALIDVIIGVCN</sequence>
<feature type="compositionally biased region" description="Low complexity" evidence="1">
    <location>
        <begin position="411"/>
        <end position="427"/>
    </location>
</feature>
<dbReference type="AlphaFoldDB" id="A0ABD0SPI4"/>
<gene>
    <name evidence="2" type="ORF">ABMA28_005170</name>
</gene>
<dbReference type="EMBL" id="JBEDNZ010000017">
    <property type="protein sequence ID" value="KAL0821748.1"/>
    <property type="molecule type" value="Genomic_DNA"/>
</dbReference>
<feature type="compositionally biased region" description="Low complexity" evidence="1">
    <location>
        <begin position="439"/>
        <end position="451"/>
    </location>
</feature>
<evidence type="ECO:0000256" key="1">
    <source>
        <dbReference type="SAM" id="MobiDB-lite"/>
    </source>
</evidence>
<evidence type="ECO:0000313" key="3">
    <source>
        <dbReference type="Proteomes" id="UP001549921"/>
    </source>
</evidence>
<accession>A0ABD0SPI4</accession>
<protein>
    <submittedName>
        <fullName evidence="2">Uncharacterized protein</fullName>
    </submittedName>
</protein>
<dbReference type="InterPro" id="IPR035899">
    <property type="entry name" value="DBL_dom_sf"/>
</dbReference>
<evidence type="ECO:0000313" key="2">
    <source>
        <dbReference type="EMBL" id="KAL0821748.1"/>
    </source>
</evidence>
<proteinExistence type="predicted"/>
<reference evidence="2 3" key="1">
    <citation type="submission" date="2024-06" db="EMBL/GenBank/DDBJ databases">
        <title>A chromosome-level genome assembly of beet webworm, Loxostege sticticalis.</title>
        <authorList>
            <person name="Zhang Y."/>
        </authorList>
    </citation>
    <scope>NUCLEOTIDE SEQUENCE [LARGE SCALE GENOMIC DNA]</scope>
    <source>
        <strain evidence="2">AQ028</strain>
        <tissue evidence="2">Male pupae</tissue>
    </source>
</reference>
<name>A0ABD0SPI4_LOXSC</name>
<feature type="region of interest" description="Disordered" evidence="1">
    <location>
        <begin position="411"/>
        <end position="459"/>
    </location>
</feature>